<dbReference type="PANTHER" id="PTHR43179">
    <property type="entry name" value="RHAMNOSYLTRANSFERASE WBBL"/>
    <property type="match status" value="1"/>
</dbReference>
<dbReference type="PANTHER" id="PTHR43179:SF7">
    <property type="entry name" value="RHAMNOSYLTRANSFERASE WBBL"/>
    <property type="match status" value="1"/>
</dbReference>
<comment type="caution">
    <text evidence="6">The sequence shown here is derived from an EMBL/GenBank/DDBJ whole genome shotgun (WGS) entry which is preliminary data.</text>
</comment>
<dbReference type="InterPro" id="IPR020598">
    <property type="entry name" value="rRNA_Ade_methylase_Trfase_N"/>
</dbReference>
<evidence type="ECO:0000256" key="1">
    <source>
        <dbReference type="ARBA" id="ARBA00022603"/>
    </source>
</evidence>
<evidence type="ECO:0000313" key="7">
    <source>
        <dbReference type="Proteomes" id="UP001165584"/>
    </source>
</evidence>
<proteinExistence type="predicted"/>
<keyword evidence="6" id="KW-0328">Glycosyltransferase</keyword>
<dbReference type="InterPro" id="IPR029044">
    <property type="entry name" value="Nucleotide-diphossugar_trans"/>
</dbReference>
<dbReference type="Gene3D" id="3.40.50.150">
    <property type="entry name" value="Vaccinia Virus protein VP39"/>
    <property type="match status" value="1"/>
</dbReference>
<evidence type="ECO:0000256" key="4">
    <source>
        <dbReference type="SAM" id="MobiDB-lite"/>
    </source>
</evidence>
<dbReference type="EC" id="2.4.-.-" evidence="6"/>
<dbReference type="Pfam" id="PF08242">
    <property type="entry name" value="Methyltransf_12"/>
    <property type="match status" value="1"/>
</dbReference>
<dbReference type="SMART" id="SM00650">
    <property type="entry name" value="rADc"/>
    <property type="match status" value="1"/>
</dbReference>
<dbReference type="Pfam" id="PF13692">
    <property type="entry name" value="Glyco_trans_1_4"/>
    <property type="match status" value="1"/>
</dbReference>
<dbReference type="SUPFAM" id="SSF53335">
    <property type="entry name" value="S-adenosyl-L-methionine-dependent methyltransferases"/>
    <property type="match status" value="1"/>
</dbReference>
<dbReference type="GO" id="GO:0016757">
    <property type="term" value="F:glycosyltransferase activity"/>
    <property type="evidence" value="ECO:0007669"/>
    <property type="project" value="UniProtKB-KW"/>
</dbReference>
<feature type="compositionally biased region" description="Polar residues" evidence="4">
    <location>
        <begin position="1368"/>
        <end position="1377"/>
    </location>
</feature>
<dbReference type="Gene3D" id="3.40.50.2000">
    <property type="entry name" value="Glycogen Phosphorylase B"/>
    <property type="match status" value="1"/>
</dbReference>
<dbReference type="InterPro" id="IPR029063">
    <property type="entry name" value="SAM-dependent_MTases_sf"/>
</dbReference>
<feature type="region of interest" description="Disordered" evidence="4">
    <location>
        <begin position="1355"/>
        <end position="1377"/>
    </location>
</feature>
<evidence type="ECO:0000313" key="6">
    <source>
        <dbReference type="EMBL" id="MCS5716629.1"/>
    </source>
</evidence>
<keyword evidence="1" id="KW-0489">Methyltransferase</keyword>
<dbReference type="SUPFAM" id="SSF53448">
    <property type="entry name" value="Nucleotide-diphospho-sugar transferases"/>
    <property type="match status" value="1"/>
</dbReference>
<dbReference type="CDD" id="cd02440">
    <property type="entry name" value="AdoMet_MTases"/>
    <property type="match status" value="1"/>
</dbReference>
<organism evidence="6 7">
    <name type="scientific">Herbiconiux aconitum</name>
    <dbReference type="NCBI Taxonomy" id="2970913"/>
    <lineage>
        <taxon>Bacteria</taxon>
        <taxon>Bacillati</taxon>
        <taxon>Actinomycetota</taxon>
        <taxon>Actinomycetes</taxon>
        <taxon>Micrococcales</taxon>
        <taxon>Microbacteriaceae</taxon>
        <taxon>Herbiconiux</taxon>
    </lineage>
</organism>
<gene>
    <name evidence="6" type="ORF">N1027_00590</name>
</gene>
<keyword evidence="3" id="KW-0949">S-adenosyl-L-methionine</keyword>
<dbReference type="EMBL" id="JANLCM010000001">
    <property type="protein sequence ID" value="MCS5716629.1"/>
    <property type="molecule type" value="Genomic_DNA"/>
</dbReference>
<dbReference type="Pfam" id="PF00535">
    <property type="entry name" value="Glycos_transf_2"/>
    <property type="match status" value="1"/>
</dbReference>
<evidence type="ECO:0000259" key="5">
    <source>
        <dbReference type="SMART" id="SM00650"/>
    </source>
</evidence>
<dbReference type="RefSeq" id="WP_259503898.1">
    <property type="nucleotide sequence ID" value="NZ_JANLCM010000001.1"/>
</dbReference>
<dbReference type="CDD" id="cd03801">
    <property type="entry name" value="GT4_PimA-like"/>
    <property type="match status" value="1"/>
</dbReference>
<dbReference type="CDD" id="cd04186">
    <property type="entry name" value="GT_2_like_c"/>
    <property type="match status" value="1"/>
</dbReference>
<name>A0ABT2GNX2_9MICO</name>
<dbReference type="Proteomes" id="UP001165584">
    <property type="component" value="Unassembled WGS sequence"/>
</dbReference>
<evidence type="ECO:0000256" key="2">
    <source>
        <dbReference type="ARBA" id="ARBA00022679"/>
    </source>
</evidence>
<dbReference type="InterPro" id="IPR001173">
    <property type="entry name" value="Glyco_trans_2-like"/>
</dbReference>
<reference evidence="6" key="1">
    <citation type="submission" date="2022-08" db="EMBL/GenBank/DDBJ databases">
        <authorList>
            <person name="Deng Y."/>
            <person name="Han X.-F."/>
            <person name="Zhang Y.-Q."/>
        </authorList>
    </citation>
    <scope>NUCLEOTIDE SEQUENCE</scope>
    <source>
        <strain evidence="6">CPCC 205763</strain>
    </source>
</reference>
<keyword evidence="7" id="KW-1185">Reference proteome</keyword>
<sequence length="1377" mass="150957">MNSDLTPARRRAHDHDPFGVRVLGRTDVDHADGAEAAVLEIVRAAHDISSDSTEMLAAATGWATRHHVDPARANVVRALEIPADARVLEIGAGCGAITRYLGETAALVDALESVPARAAIARERTRDLPNVEVFSGELSDVPGEPAYDVVVVVGVLEHVGRGAVDRAPYVEFLQQAASRLAPGGRLVVAIDNKFGVKYLAGAPEGHTGRLFDGLEDYPHGTDARTFSRIELESLLAEAGLIARTLGVFPDYTTTRAVLDFDGVPDAATELLYRIPSFPSPDAATRRVALVDEGLLWRGLVEAGVAREFANSFVVIASWSAAPAVAAPVATTGGDALWHEGTIARFFSRERTRASSARTAVRRAGDAVLFSRSFAAEPSPLISTEMAESAFVAGRAFDEVFAAADADGRRELLGRWKQLVESSVDGGGVPIDAIPQNVRIDASGSLRLIDIEFRSPHIEVGFVIERGILWLGTQLASSTVPETWPQYGRIRELVVGLGALVDLDPSGAWLSGTVAAEARFQATVTTRFSGAEAEQLWQHELHRVLDQDLIAGPLGRRLNDLLNGSQLRVDELVAELAAERAAAEESILRLESERVTTAHRMTELDIRVHELDIRAQELDIRAQDREYVLRTTQDELATTLSESSRALHQSQDETFAARSELHAIQSSRAFRALAYSRRRLDRFAPWGTHRRGIYERSLRAAAVAARTLRRSPQPVPVVPRFTMPTAESPLVSIVIPIHGKWGFTERCLHSLIRCHAGESFEVIVVDDASPDDSLERLEEFAGVRVVVLAENAGFTRAANAGIAAARGRHVVMLNNDAEVTHGWLDALLDAASLPNAGIVGAKLVYPDGRLQEAGGIVFRDASGWNYGRYGDPEAPEYNYRREVDYCSGAAILITRALLDVVPGFDERYAPAYYEDTDLAFEARRHGLTVVYEPRSVVVHHEGISHGTDEGSGIKKYQAINREKFVEKWQTELASQHENDPAVATRASMRRSGRQTVFIVDHMVPRWREDSGSLRMHRILSTLIELGYDVVFLPDNRDRAEPYTAELQSLGVLVWYGWSDIWAHLEAIKDIVSLVVLSRATVASTYIRHVREVLPDVPLAFDTVDLHFLREQRRLDLAVGGNAKSVHAMRELELAIVRASDMTLVVSDFERRVLQEIEPHKPVYVLSNSHDSVPSAEALPRTEITFVGSFQHNPNADAIRWFIREVFPLVREQVPSAHLSVVGRFPPSDLLDAPHPGVEFLGWVEDVSPIHDRSLVSIAPLRYGAGVKGKVGDAWAHGVPVVMTALAAEGMQVDDGRTGLVADSAEDFAAAVVRLHRDRELWKRIAEESRAHVDQVFGRARLVEALSEILAFSIDDQEPAGPGGAGGDRTVQSVDQRVR</sequence>
<dbReference type="Gene3D" id="3.90.550.10">
    <property type="entry name" value="Spore Coat Polysaccharide Biosynthesis Protein SpsA, Chain A"/>
    <property type="match status" value="1"/>
</dbReference>
<accession>A0ABT2GNX2</accession>
<feature type="domain" description="Ribosomal RNA adenine methylase transferase N-terminal" evidence="5">
    <location>
        <begin position="71"/>
        <end position="207"/>
    </location>
</feature>
<protein>
    <submittedName>
        <fullName evidence="6">Glycosyltransferase</fullName>
        <ecNumber evidence="6">2.4.-.-</ecNumber>
    </submittedName>
</protein>
<evidence type="ECO:0000256" key="3">
    <source>
        <dbReference type="ARBA" id="ARBA00022691"/>
    </source>
</evidence>
<dbReference type="SUPFAM" id="SSF53756">
    <property type="entry name" value="UDP-Glycosyltransferase/glycogen phosphorylase"/>
    <property type="match status" value="1"/>
</dbReference>
<dbReference type="InterPro" id="IPR013217">
    <property type="entry name" value="Methyltransf_12"/>
</dbReference>
<keyword evidence="2 6" id="KW-0808">Transferase</keyword>